<protein>
    <submittedName>
        <fullName evidence="11">TonB-dependent Receptor Plug Domain</fullName>
    </submittedName>
</protein>
<keyword evidence="2 8" id="KW-0813">Transport</keyword>
<evidence type="ECO:0000313" key="12">
    <source>
        <dbReference type="Proteomes" id="UP000254808"/>
    </source>
</evidence>
<feature type="chain" id="PRO_5016666530" evidence="9">
    <location>
        <begin position="25"/>
        <end position="976"/>
    </location>
</feature>
<dbReference type="Gene3D" id="2.60.40.1120">
    <property type="entry name" value="Carboxypeptidase-like, regulatory domain"/>
    <property type="match status" value="1"/>
</dbReference>
<evidence type="ECO:0000256" key="7">
    <source>
        <dbReference type="ARBA" id="ARBA00023237"/>
    </source>
</evidence>
<evidence type="ECO:0000256" key="9">
    <source>
        <dbReference type="SAM" id="SignalP"/>
    </source>
</evidence>
<dbReference type="InterPro" id="IPR039426">
    <property type="entry name" value="TonB-dep_rcpt-like"/>
</dbReference>
<reference evidence="11 12" key="1">
    <citation type="submission" date="2018-03" db="EMBL/GenBank/DDBJ databases">
        <title>Phenotypic and genomic properties of Cyclonatronum proteinivorum gen. nov., sp. nov., a haloalkaliphilic bacteroidete from soda lakes possessing Na+-translocating rhodopsin.</title>
        <authorList>
            <person name="Toshchakov S.V."/>
            <person name="Korzhenkov A."/>
            <person name="Samarov N.I."/>
            <person name="Kublanov I.V."/>
            <person name="Muntyan M.S."/>
            <person name="Sorokin D.Y."/>
        </authorList>
    </citation>
    <scope>NUCLEOTIDE SEQUENCE [LARGE SCALE GENOMIC DNA]</scope>
    <source>
        <strain evidence="11 12">Omega</strain>
    </source>
</reference>
<evidence type="ECO:0000256" key="2">
    <source>
        <dbReference type="ARBA" id="ARBA00022448"/>
    </source>
</evidence>
<keyword evidence="5 9" id="KW-0732">Signal</keyword>
<dbReference type="InterPro" id="IPR008969">
    <property type="entry name" value="CarboxyPept-like_regulatory"/>
</dbReference>
<dbReference type="AlphaFoldDB" id="A0A345UNR9"/>
<dbReference type="Proteomes" id="UP000254808">
    <property type="component" value="Chromosome"/>
</dbReference>
<dbReference type="OrthoDB" id="9805434at2"/>
<dbReference type="GO" id="GO:0044718">
    <property type="term" value="P:siderophore transmembrane transport"/>
    <property type="evidence" value="ECO:0007669"/>
    <property type="project" value="TreeGrafter"/>
</dbReference>
<keyword evidence="3 8" id="KW-1134">Transmembrane beta strand</keyword>
<dbReference type="PANTHER" id="PTHR30069">
    <property type="entry name" value="TONB-DEPENDENT OUTER MEMBRANE RECEPTOR"/>
    <property type="match status" value="1"/>
</dbReference>
<evidence type="ECO:0000256" key="4">
    <source>
        <dbReference type="ARBA" id="ARBA00022692"/>
    </source>
</evidence>
<dbReference type="EMBL" id="CP027806">
    <property type="protein sequence ID" value="AXJ02121.1"/>
    <property type="molecule type" value="Genomic_DNA"/>
</dbReference>
<accession>A0A345UNR9</accession>
<dbReference type="InterPro" id="IPR012910">
    <property type="entry name" value="Plug_dom"/>
</dbReference>
<dbReference type="Gene3D" id="2.40.170.20">
    <property type="entry name" value="TonB-dependent receptor, beta-barrel domain"/>
    <property type="match status" value="1"/>
</dbReference>
<evidence type="ECO:0000256" key="6">
    <source>
        <dbReference type="ARBA" id="ARBA00023136"/>
    </source>
</evidence>
<evidence type="ECO:0000256" key="3">
    <source>
        <dbReference type="ARBA" id="ARBA00022452"/>
    </source>
</evidence>
<keyword evidence="12" id="KW-1185">Reference proteome</keyword>
<organism evidence="11 12">
    <name type="scientific">Cyclonatronum proteinivorum</name>
    <dbReference type="NCBI Taxonomy" id="1457365"/>
    <lineage>
        <taxon>Bacteria</taxon>
        <taxon>Pseudomonadati</taxon>
        <taxon>Balneolota</taxon>
        <taxon>Balneolia</taxon>
        <taxon>Balneolales</taxon>
        <taxon>Cyclonatronaceae</taxon>
        <taxon>Cyclonatronum</taxon>
    </lineage>
</organism>
<dbReference type="SUPFAM" id="SSF49464">
    <property type="entry name" value="Carboxypeptidase regulatory domain-like"/>
    <property type="match status" value="1"/>
</dbReference>
<gene>
    <name evidence="11" type="ORF">CYPRO_2883</name>
</gene>
<keyword evidence="6 8" id="KW-0472">Membrane</keyword>
<feature type="signal peptide" evidence="9">
    <location>
        <begin position="1"/>
        <end position="24"/>
    </location>
</feature>
<evidence type="ECO:0000256" key="1">
    <source>
        <dbReference type="ARBA" id="ARBA00004571"/>
    </source>
</evidence>
<dbReference type="KEGG" id="cprv:CYPRO_2883"/>
<dbReference type="RefSeq" id="WP_114985249.1">
    <property type="nucleotide sequence ID" value="NZ_CP027806.1"/>
</dbReference>
<dbReference type="Pfam" id="PF13715">
    <property type="entry name" value="CarbopepD_reg_2"/>
    <property type="match status" value="1"/>
</dbReference>
<keyword evidence="4 8" id="KW-0812">Transmembrane</keyword>
<proteinExistence type="inferred from homology"/>
<dbReference type="InterPro" id="IPR036942">
    <property type="entry name" value="Beta-barrel_TonB_sf"/>
</dbReference>
<feature type="domain" description="TonB-dependent receptor plug" evidence="10">
    <location>
        <begin position="131"/>
        <end position="225"/>
    </location>
</feature>
<dbReference type="GO" id="GO:0015344">
    <property type="term" value="F:siderophore uptake transmembrane transporter activity"/>
    <property type="evidence" value="ECO:0007669"/>
    <property type="project" value="TreeGrafter"/>
</dbReference>
<dbReference type="PANTHER" id="PTHR30069:SF29">
    <property type="entry name" value="HEMOGLOBIN AND HEMOGLOBIN-HAPTOGLOBIN-BINDING PROTEIN 1-RELATED"/>
    <property type="match status" value="1"/>
</dbReference>
<evidence type="ECO:0000313" key="11">
    <source>
        <dbReference type="EMBL" id="AXJ02121.1"/>
    </source>
</evidence>
<dbReference type="SUPFAM" id="SSF56935">
    <property type="entry name" value="Porins"/>
    <property type="match status" value="1"/>
</dbReference>
<evidence type="ECO:0000259" key="10">
    <source>
        <dbReference type="Pfam" id="PF07715"/>
    </source>
</evidence>
<name>A0A345UNR9_9BACT</name>
<sequence>MRRTLLWLLILTAAGWILPAAVHAQATGNITGVVTDRDDGETLIGVNVIVRGTSFGDATNLDGEFNIRNIRPGEYALEFSYIGYERILITGVRVVAGETTTLDVEMGLQPLTAGDEVLVIGERPIFDIEKSSTSTSLSREQIAAAPVRRVDEVVGMTAGVVRDPSGLYIRGGRANETGFVIDGVSAQNPLAGTGFGLDLGANAFQNVEVTTGGVDVEFGNATSGVVSVETQSGGESFSGNFAHKRDNPGRMTGASSNFFTDIYDFSLGGPVPFLDGVLPGSISFFMAGQMNITNEFMRQTADQVESSLISNTMWSPRQDNRYSGLFKLTYRIKPGMRLEAAYNRSLVVNQNTRMLQIIGDDVQIRPGYQFFFEQSLDNANTYANDSNMAYVKWTHAVSNATFYDVQLSRFFTRLRADANGRNWRPEFVDGEFDAASIITFPITPFPAGDQFTYALPGDGFANNGGIASLWHDHFAEEITLRSTVTSFLADNNHRLRVGLEMKFKNYQWIDISRPWVGAPIQIDDETETQTGRLGATSDIWNVRPARGALFVSDQIRYRGLIANIGARLEYWFPGSYVDNFVDDPLSPIPNVVREAYMNETYSFFGRRFKMRLLPRINVSFPVRENMVMYFNYSHKSKLPHPTHVYAGLDPFYQDRSFLSNLGNPNLNPEMDISYEIGFRYQLTANDALNVTAFWSDKYDFITAERVNIVDAAGRESERTFRVNGDFARVRGLELSYLKRYSHFLQGSLSVTYSRAEGLSSTSNDALSNIISGGQDFGNNIETPLAWDRPWDIKGNIIFTWDRPNDPLFGLAPLNQFRLFLSGMYRSGIRYTPMVFRGNERNPVTGVEDWRPIYERDPDPNRRFSETGESWVMFDLTFERWINIGSTRIRGTLEITNLFNAKNAAIINPVTGRAYRTDYPTDPQALIALRDDRRFDVPANVRDPRYVDPRDNNSPAYLNPANFLEQRHIMFGLAINF</sequence>
<dbReference type="PROSITE" id="PS52016">
    <property type="entry name" value="TONB_DEPENDENT_REC_3"/>
    <property type="match status" value="1"/>
</dbReference>
<evidence type="ECO:0000256" key="8">
    <source>
        <dbReference type="PROSITE-ProRule" id="PRU01360"/>
    </source>
</evidence>
<keyword evidence="11" id="KW-0675">Receptor</keyword>
<dbReference type="Gene3D" id="2.170.130.10">
    <property type="entry name" value="TonB-dependent receptor, plug domain"/>
    <property type="match status" value="1"/>
</dbReference>
<keyword evidence="7 8" id="KW-0998">Cell outer membrane</keyword>
<comment type="similarity">
    <text evidence="8">Belongs to the TonB-dependent receptor family.</text>
</comment>
<dbReference type="GO" id="GO:0009279">
    <property type="term" value="C:cell outer membrane"/>
    <property type="evidence" value="ECO:0007669"/>
    <property type="project" value="UniProtKB-SubCell"/>
</dbReference>
<evidence type="ECO:0000256" key="5">
    <source>
        <dbReference type="ARBA" id="ARBA00022729"/>
    </source>
</evidence>
<dbReference type="InterPro" id="IPR037066">
    <property type="entry name" value="Plug_dom_sf"/>
</dbReference>
<dbReference type="Pfam" id="PF07715">
    <property type="entry name" value="Plug"/>
    <property type="match status" value="1"/>
</dbReference>
<comment type="subcellular location">
    <subcellularLocation>
        <location evidence="1 8">Cell outer membrane</location>
        <topology evidence="1 8">Multi-pass membrane protein</topology>
    </subcellularLocation>
</comment>